<dbReference type="PIRSF" id="PIRSF002291">
    <property type="entry name" value="AP_complex_beta"/>
    <property type="match status" value="1"/>
</dbReference>
<organism evidence="9 10">
    <name type="scientific">Klebsormidium nitens</name>
    <name type="common">Green alga</name>
    <name type="synonym">Ulothrix nitens</name>
    <dbReference type="NCBI Taxonomy" id="105231"/>
    <lineage>
        <taxon>Eukaryota</taxon>
        <taxon>Viridiplantae</taxon>
        <taxon>Streptophyta</taxon>
        <taxon>Klebsormidiophyceae</taxon>
        <taxon>Klebsormidiales</taxon>
        <taxon>Klebsormidiaceae</taxon>
        <taxon>Klebsormidium</taxon>
    </lineage>
</organism>
<dbReference type="GO" id="GO:0030131">
    <property type="term" value="C:clathrin adaptor complex"/>
    <property type="evidence" value="ECO:0007669"/>
    <property type="project" value="InterPro"/>
</dbReference>
<evidence type="ECO:0000256" key="5">
    <source>
        <dbReference type="ARBA" id="ARBA00023136"/>
    </source>
</evidence>
<evidence type="ECO:0000256" key="4">
    <source>
        <dbReference type="ARBA" id="ARBA00022927"/>
    </source>
</evidence>
<dbReference type="InterPro" id="IPR011989">
    <property type="entry name" value="ARM-like"/>
</dbReference>
<dbReference type="Proteomes" id="UP000054558">
    <property type="component" value="Unassembled WGS sequence"/>
</dbReference>
<evidence type="ECO:0000259" key="8">
    <source>
        <dbReference type="SMART" id="SM01020"/>
    </source>
</evidence>
<dbReference type="Pfam" id="PF09066">
    <property type="entry name" value="B2-adapt-app_C"/>
    <property type="match status" value="1"/>
</dbReference>
<evidence type="ECO:0000313" key="9">
    <source>
        <dbReference type="EMBL" id="GAQ91231.1"/>
    </source>
</evidence>
<accession>A0A1Y1IPT6</accession>
<keyword evidence="4 6" id="KW-0653">Protein transport</keyword>
<feature type="compositionally biased region" description="Polar residues" evidence="7">
    <location>
        <begin position="640"/>
        <end position="649"/>
    </location>
</feature>
<dbReference type="PANTHER" id="PTHR11134">
    <property type="entry name" value="ADAPTOR COMPLEX SUBUNIT BETA FAMILY MEMBER"/>
    <property type="match status" value="1"/>
</dbReference>
<evidence type="ECO:0000256" key="7">
    <source>
        <dbReference type="SAM" id="MobiDB-lite"/>
    </source>
</evidence>
<dbReference type="OrthoDB" id="10254310at2759"/>
<dbReference type="GO" id="GO:0030276">
    <property type="term" value="F:clathrin binding"/>
    <property type="evidence" value="ECO:0007669"/>
    <property type="project" value="InterPro"/>
</dbReference>
<sequence length="839" mass="91311">MNSEKKGELSELKASLRQFAGSRAPGSTEAKRELFKKVISYMTIGIDVSGLFTEMIMGSGATSDLVLKKMCYLYLCSYAASNSELALLTINFLQKDCQDEDPMIRGLALRSLCSLRVKNLVEYLLGPLKTAIRDSNPYVRTMAAMGILKLYYLAPASCNEGEFVPALKRLLMNDPDPQVVANAVCALQEIFDKEAESGSGPNVNGKDWLLSKEVIYTLLNRIRDFSEWAQCIILALAAEYVPQEPDEIFDIMNLLEDRLQHANSAVVLATTKVFLHLTMSMADVHQQVYERIKAPLLTLISTGSPELAYAVLSHLHLLVTRAPMLFAADYKHFYCRFSDPSYVKKLKLEMLTAVANEANTYDIVTELSEYAANVDVVIARESVRAVGQIALQSYDVNGIVDRLLQFLDMDTDYITAETLVLVKDLLRKYPEWAESCVAVIGGVSHTAVSEQPAKAALVWMLGEYGQDVPDAPYVLESIVENWAEEESETVRLEILTAVAKLFFKRALECHRLLGRVLKLGTEDGNQDVHDRALLYYRLLQQGADVAQKVINPEKRAVNEFAETQSSEAKDRIFDEFNTLSVVYRQPSFQFMAKEQPKAGASSEEDPATPTGVLQGGGDFAHQELLSGAEKEEVAAPPPTASNGAETYSAPNVLDIMSGPPANGNAASVSGDPFATSTGAPVADNAPSSSGGGAGGLDDLLGGFGGQSTSQPQPPPPAPALQLVPRPTLDAGTFQRKWGQLPVGQAVEDSFAPAALAKLTTPQALLRHMASNSIACMASGGNAPTFRFFFYAQNADASGFFLVELIVNTAKGTASTKVKAEQAHLVEPFVQMYRTALQSF</sequence>
<proteinExistence type="inferred from homology"/>
<dbReference type="InterPro" id="IPR016024">
    <property type="entry name" value="ARM-type_fold"/>
</dbReference>
<dbReference type="SMART" id="SM01020">
    <property type="entry name" value="B2-adapt-app_C"/>
    <property type="match status" value="1"/>
</dbReference>
<dbReference type="InterPro" id="IPR016342">
    <property type="entry name" value="AP_complex_bsu_1_2_4"/>
</dbReference>
<comment type="similarity">
    <text evidence="2 6">Belongs to the adaptor complexes large subunit family.</text>
</comment>
<feature type="region of interest" description="Disordered" evidence="7">
    <location>
        <begin position="593"/>
        <end position="723"/>
    </location>
</feature>
<dbReference type="SUPFAM" id="SSF48371">
    <property type="entry name" value="ARM repeat"/>
    <property type="match status" value="1"/>
</dbReference>
<protein>
    <recommendedName>
        <fullName evidence="6">Beta-adaptin-like protein</fullName>
    </recommendedName>
</protein>
<keyword evidence="3 6" id="KW-0813">Transport</keyword>
<dbReference type="Gene3D" id="1.25.10.10">
    <property type="entry name" value="Leucine-rich Repeat Variant"/>
    <property type="match status" value="1"/>
</dbReference>
<dbReference type="AlphaFoldDB" id="A0A1Y1IPT6"/>
<evidence type="ECO:0000256" key="6">
    <source>
        <dbReference type="PIRNR" id="PIRNR002291"/>
    </source>
</evidence>
<feature type="domain" description="Beta-adaptin appendage C-terminal subdomain" evidence="8">
    <location>
        <begin position="722"/>
        <end position="837"/>
    </location>
</feature>
<dbReference type="EMBL" id="DF237697">
    <property type="protein sequence ID" value="GAQ91231.1"/>
    <property type="molecule type" value="Genomic_DNA"/>
</dbReference>
<dbReference type="OMA" id="ANCMHAL"/>
<dbReference type="FunFam" id="1.25.10.10:FF:000113">
    <property type="entry name" value="Beta-adaptin-like protein A"/>
    <property type="match status" value="1"/>
</dbReference>
<feature type="compositionally biased region" description="Gly residues" evidence="7">
    <location>
        <begin position="689"/>
        <end position="705"/>
    </location>
</feature>
<dbReference type="Pfam" id="PF01602">
    <property type="entry name" value="Adaptin_N"/>
    <property type="match status" value="1"/>
</dbReference>
<comment type="function">
    <text evidence="6">Subunit of clathrin-associated adaptor protein complex that plays a role in protein sorting in the late-Golgi/trans-Golgi network (TGN) and/or endosomes. The AP complexes mediate both the recruitment of clathrin to membranes and the recognition of sorting signals within the cytosolic tails of transmembrane cargo molecules.</text>
</comment>
<dbReference type="GO" id="GO:0012505">
    <property type="term" value="C:endomembrane system"/>
    <property type="evidence" value="ECO:0007669"/>
    <property type="project" value="UniProtKB-SubCell"/>
</dbReference>
<dbReference type="InterPro" id="IPR015151">
    <property type="entry name" value="B-adaptin_app_sub_C"/>
</dbReference>
<reference evidence="9 10" key="1">
    <citation type="journal article" date="2014" name="Nat. Commun.">
        <title>Klebsormidium flaccidum genome reveals primary factors for plant terrestrial adaptation.</title>
        <authorList>
            <person name="Hori K."/>
            <person name="Maruyama F."/>
            <person name="Fujisawa T."/>
            <person name="Togashi T."/>
            <person name="Yamamoto N."/>
            <person name="Seo M."/>
            <person name="Sato S."/>
            <person name="Yamada T."/>
            <person name="Mori H."/>
            <person name="Tajima N."/>
            <person name="Moriyama T."/>
            <person name="Ikeuchi M."/>
            <person name="Watanabe M."/>
            <person name="Wada H."/>
            <person name="Kobayashi K."/>
            <person name="Saito M."/>
            <person name="Masuda T."/>
            <person name="Sasaki-Sekimoto Y."/>
            <person name="Mashiguchi K."/>
            <person name="Awai K."/>
            <person name="Shimojima M."/>
            <person name="Masuda S."/>
            <person name="Iwai M."/>
            <person name="Nobusawa T."/>
            <person name="Narise T."/>
            <person name="Kondo S."/>
            <person name="Saito H."/>
            <person name="Sato R."/>
            <person name="Murakawa M."/>
            <person name="Ihara Y."/>
            <person name="Oshima-Yamada Y."/>
            <person name="Ohtaka K."/>
            <person name="Satoh M."/>
            <person name="Sonobe K."/>
            <person name="Ishii M."/>
            <person name="Ohtani R."/>
            <person name="Kanamori-Sato M."/>
            <person name="Honoki R."/>
            <person name="Miyazaki D."/>
            <person name="Mochizuki H."/>
            <person name="Umetsu J."/>
            <person name="Higashi K."/>
            <person name="Shibata D."/>
            <person name="Kamiya Y."/>
            <person name="Sato N."/>
            <person name="Nakamura Y."/>
            <person name="Tabata S."/>
            <person name="Ida S."/>
            <person name="Kurokawa K."/>
            <person name="Ohta H."/>
        </authorList>
    </citation>
    <scope>NUCLEOTIDE SEQUENCE [LARGE SCALE GENOMIC DNA]</scope>
    <source>
        <strain evidence="9 10">NIES-2285</strain>
    </source>
</reference>
<evidence type="ECO:0000256" key="3">
    <source>
        <dbReference type="ARBA" id="ARBA00022448"/>
    </source>
</evidence>
<comment type="subunit">
    <text evidence="6">Adaptor protein complexes are heterotetramers composed of two large adaptins (beta-type subunit and alpha-type or delta-type or epsilon-type or gamma-type subunit), a medium adaptin (mu-type subunit) and a small adaptin (sigma-type subunit).</text>
</comment>
<dbReference type="Gene3D" id="3.30.310.10">
    <property type="entry name" value="TATA-Binding Protein"/>
    <property type="match status" value="1"/>
</dbReference>
<keyword evidence="10" id="KW-1185">Reference proteome</keyword>
<dbReference type="InterPro" id="IPR012295">
    <property type="entry name" value="TBP_dom_sf"/>
</dbReference>
<dbReference type="GO" id="GO:0006886">
    <property type="term" value="P:intracellular protein transport"/>
    <property type="evidence" value="ECO:0007669"/>
    <property type="project" value="InterPro"/>
</dbReference>
<name>A0A1Y1IPT6_KLENI</name>
<dbReference type="InterPro" id="IPR026739">
    <property type="entry name" value="AP_beta"/>
</dbReference>
<dbReference type="InterPro" id="IPR002553">
    <property type="entry name" value="Clathrin/coatomer_adapt-like_N"/>
</dbReference>
<evidence type="ECO:0000313" key="10">
    <source>
        <dbReference type="Proteomes" id="UP000054558"/>
    </source>
</evidence>
<gene>
    <name evidence="9" type="ORF">KFL_007480050</name>
</gene>
<keyword evidence="5 6" id="KW-0472">Membrane</keyword>
<dbReference type="GO" id="GO:0016192">
    <property type="term" value="P:vesicle-mediated transport"/>
    <property type="evidence" value="ECO:0000318"/>
    <property type="project" value="GO_Central"/>
</dbReference>
<evidence type="ECO:0000256" key="1">
    <source>
        <dbReference type="ARBA" id="ARBA00004308"/>
    </source>
</evidence>
<comment type="subcellular location">
    <subcellularLocation>
        <location evidence="1">Endomembrane system</location>
    </subcellularLocation>
</comment>
<evidence type="ECO:0000256" key="2">
    <source>
        <dbReference type="ARBA" id="ARBA00006613"/>
    </source>
</evidence>
<dbReference type="STRING" id="105231.A0A1Y1IPT6"/>